<gene>
    <name evidence="1" type="ORF">SAMN04488111_3187</name>
</gene>
<organism evidence="1 2">
    <name type="scientific">Lutibacter flavus</name>
    <dbReference type="NCBI Taxonomy" id="691689"/>
    <lineage>
        <taxon>Bacteria</taxon>
        <taxon>Pseudomonadati</taxon>
        <taxon>Bacteroidota</taxon>
        <taxon>Flavobacteriia</taxon>
        <taxon>Flavobacteriales</taxon>
        <taxon>Flavobacteriaceae</taxon>
        <taxon>Lutibacter</taxon>
    </lineage>
</organism>
<protein>
    <submittedName>
        <fullName evidence="1">Uncharacterized protein</fullName>
    </submittedName>
</protein>
<proteinExistence type="predicted"/>
<dbReference type="Proteomes" id="UP000198412">
    <property type="component" value="Unassembled WGS sequence"/>
</dbReference>
<sequence length="156" mass="18231">MKRIGITLLFIAICPNVFGQFGGENYDTKKSILEVFELFFENEIKHQGVKGDWIFRLEEVTGLYKFDFNKDNLNDILMEFSAVPEEGGGVTLKFAVLFLNEGNNQFKYLNYLETQEIRFEKFENQQFTFSTNKSETEKVIFKFLDSKFVSTLKLPN</sequence>
<dbReference type="OrthoDB" id="9854967at2"/>
<evidence type="ECO:0000313" key="2">
    <source>
        <dbReference type="Proteomes" id="UP000198412"/>
    </source>
</evidence>
<dbReference type="EMBL" id="FZNX01000006">
    <property type="protein sequence ID" value="SNR80346.1"/>
    <property type="molecule type" value="Genomic_DNA"/>
</dbReference>
<accession>A0A238ZA00</accession>
<reference evidence="2" key="1">
    <citation type="submission" date="2017-06" db="EMBL/GenBank/DDBJ databases">
        <authorList>
            <person name="Varghese N."/>
            <person name="Submissions S."/>
        </authorList>
    </citation>
    <scope>NUCLEOTIDE SEQUENCE [LARGE SCALE GENOMIC DNA]</scope>
    <source>
        <strain evidence="2">DSM 27993</strain>
    </source>
</reference>
<name>A0A238ZA00_9FLAO</name>
<evidence type="ECO:0000313" key="1">
    <source>
        <dbReference type="EMBL" id="SNR80346.1"/>
    </source>
</evidence>
<keyword evidence="2" id="KW-1185">Reference proteome</keyword>
<dbReference type="AlphaFoldDB" id="A0A238ZA00"/>
<dbReference type="RefSeq" id="WP_089379442.1">
    <property type="nucleotide sequence ID" value="NZ_FZNX01000006.1"/>
</dbReference>